<evidence type="ECO:0000256" key="1">
    <source>
        <dbReference type="ARBA" id="ARBA00001962"/>
    </source>
</evidence>
<dbReference type="EMBL" id="JBFXLS010000031">
    <property type="protein sequence ID" value="KAL2826221.1"/>
    <property type="molecule type" value="Genomic_DNA"/>
</dbReference>
<dbReference type="SUPFAM" id="SSF51197">
    <property type="entry name" value="Clavaminate synthase-like"/>
    <property type="match status" value="1"/>
</dbReference>
<dbReference type="Pfam" id="PF05721">
    <property type="entry name" value="PhyH"/>
    <property type="match status" value="1"/>
</dbReference>
<dbReference type="Gene3D" id="2.60.120.620">
    <property type="entry name" value="q2cbj1_9rhob like domain"/>
    <property type="match status" value="1"/>
</dbReference>
<evidence type="ECO:0000256" key="5">
    <source>
        <dbReference type="ARBA" id="ARBA00022964"/>
    </source>
</evidence>
<comment type="cofactor">
    <cofactor evidence="1">
        <name>Fe cation</name>
        <dbReference type="ChEBI" id="CHEBI:24875"/>
    </cofactor>
</comment>
<name>A0ABR4IEN3_9EURO</name>
<organism evidence="8 9">
    <name type="scientific">Aspergillus cavernicola</name>
    <dbReference type="NCBI Taxonomy" id="176166"/>
    <lineage>
        <taxon>Eukaryota</taxon>
        <taxon>Fungi</taxon>
        <taxon>Dikarya</taxon>
        <taxon>Ascomycota</taxon>
        <taxon>Pezizomycotina</taxon>
        <taxon>Eurotiomycetes</taxon>
        <taxon>Eurotiomycetidae</taxon>
        <taxon>Eurotiales</taxon>
        <taxon>Aspergillaceae</taxon>
        <taxon>Aspergillus</taxon>
        <taxon>Aspergillus subgen. Nidulantes</taxon>
    </lineage>
</organism>
<evidence type="ECO:0000256" key="3">
    <source>
        <dbReference type="ARBA" id="ARBA00005830"/>
    </source>
</evidence>
<comment type="similarity">
    <text evidence="3">Belongs to the PhyH family.</text>
</comment>
<comment type="pathway">
    <text evidence="2">Secondary metabolite biosynthesis.</text>
</comment>
<evidence type="ECO:0000256" key="4">
    <source>
        <dbReference type="ARBA" id="ARBA00022723"/>
    </source>
</evidence>
<evidence type="ECO:0000256" key="7">
    <source>
        <dbReference type="ARBA" id="ARBA00023004"/>
    </source>
</evidence>
<keyword evidence="5" id="KW-0223">Dioxygenase</keyword>
<gene>
    <name evidence="8" type="ORF">BDW59DRAFT_161060</name>
</gene>
<evidence type="ECO:0000313" key="9">
    <source>
        <dbReference type="Proteomes" id="UP001610335"/>
    </source>
</evidence>
<accession>A0ABR4IEN3</accession>
<reference evidence="8 9" key="1">
    <citation type="submission" date="2024-07" db="EMBL/GenBank/DDBJ databases">
        <title>Section-level genome sequencing and comparative genomics of Aspergillus sections Usti and Cavernicolus.</title>
        <authorList>
            <consortium name="Lawrence Berkeley National Laboratory"/>
            <person name="Nybo J.L."/>
            <person name="Vesth T.C."/>
            <person name="Theobald S."/>
            <person name="Frisvad J.C."/>
            <person name="Larsen T.O."/>
            <person name="Kjaerboelling I."/>
            <person name="Rothschild-Mancinelli K."/>
            <person name="Lyhne E.K."/>
            <person name="Kogle M.E."/>
            <person name="Barry K."/>
            <person name="Clum A."/>
            <person name="Na H."/>
            <person name="Ledsgaard L."/>
            <person name="Lin J."/>
            <person name="Lipzen A."/>
            <person name="Kuo A."/>
            <person name="Riley R."/>
            <person name="Mondo S."/>
            <person name="LaButti K."/>
            <person name="Haridas S."/>
            <person name="Pangalinan J."/>
            <person name="Salamov A.A."/>
            <person name="Simmons B.A."/>
            <person name="Magnuson J.K."/>
            <person name="Chen J."/>
            <person name="Drula E."/>
            <person name="Henrissat B."/>
            <person name="Wiebenga A."/>
            <person name="Lubbers R.J."/>
            <person name="Gomes A.C."/>
            <person name="Makela M.R."/>
            <person name="Stajich J."/>
            <person name="Grigoriev I.V."/>
            <person name="Mortensen U.H."/>
            <person name="De vries R.P."/>
            <person name="Baker S.E."/>
            <person name="Andersen M.R."/>
        </authorList>
    </citation>
    <scope>NUCLEOTIDE SEQUENCE [LARGE SCALE GENOMIC DNA]</scope>
    <source>
        <strain evidence="8 9">CBS 600.67</strain>
    </source>
</reference>
<protein>
    <recommendedName>
        <fullName evidence="10">Phytanoyl-CoA dioxygenase family protein</fullName>
    </recommendedName>
</protein>
<dbReference type="PANTHER" id="PTHR20883:SF19">
    <property type="entry name" value="MULTIFUNCTIONAL DIOXYGENASE AUSE"/>
    <property type="match status" value="1"/>
</dbReference>
<comment type="caution">
    <text evidence="8">The sequence shown here is derived from an EMBL/GenBank/DDBJ whole genome shotgun (WGS) entry which is preliminary data.</text>
</comment>
<keyword evidence="6" id="KW-0560">Oxidoreductase</keyword>
<dbReference type="PANTHER" id="PTHR20883">
    <property type="entry name" value="PHYTANOYL-COA DIOXYGENASE DOMAIN CONTAINING 1"/>
    <property type="match status" value="1"/>
</dbReference>
<dbReference type="InterPro" id="IPR008775">
    <property type="entry name" value="Phytyl_CoA_dOase-like"/>
</dbReference>
<evidence type="ECO:0008006" key="10">
    <source>
        <dbReference type="Google" id="ProtNLM"/>
    </source>
</evidence>
<sequence>MGSAIEPRIQRFHHSAGVDEIFKALEEDGFVIIKGFIPEDQVKRFNEEIQPALDKVPPAVTENGIPWVKRCSKVVTSSPTFRDEIMDNNLLYQLCDRVFSKESGAPGYHFNDSVALDLLPGAPAQRLHRDQELFSFWNSMGPNAPDCFLNIMCAITPFTAGNGATVIVPGSHRWPKFTFIGENDHKEDPRIQTMLALMDPGDCYVMRGNLVHGAGANCTTSDQRRALSFSIIRSDLRSMQAFPLWVPVETARQMTRRAQAMFGFRSSTQQCLMDTVQFWSNEGKDIGEHLGLPSDN</sequence>
<proteinExistence type="inferred from homology"/>
<evidence type="ECO:0000256" key="2">
    <source>
        <dbReference type="ARBA" id="ARBA00005179"/>
    </source>
</evidence>
<evidence type="ECO:0000313" key="8">
    <source>
        <dbReference type="EMBL" id="KAL2826221.1"/>
    </source>
</evidence>
<keyword evidence="9" id="KW-1185">Reference proteome</keyword>
<evidence type="ECO:0000256" key="6">
    <source>
        <dbReference type="ARBA" id="ARBA00023002"/>
    </source>
</evidence>
<keyword evidence="7" id="KW-0408">Iron</keyword>
<keyword evidence="4" id="KW-0479">Metal-binding</keyword>
<dbReference type="Proteomes" id="UP001610335">
    <property type="component" value="Unassembled WGS sequence"/>
</dbReference>